<dbReference type="PROSITE" id="PS01124">
    <property type="entry name" value="HTH_ARAC_FAMILY_2"/>
    <property type="match status" value="1"/>
</dbReference>
<proteinExistence type="predicted"/>
<dbReference type="InterPro" id="IPR011006">
    <property type="entry name" value="CheY-like_superfamily"/>
</dbReference>
<dbReference type="Gene3D" id="1.10.10.60">
    <property type="entry name" value="Homeodomain-like"/>
    <property type="match status" value="2"/>
</dbReference>
<keyword evidence="4" id="KW-0597">Phosphoprotein</keyword>
<dbReference type="PRINTS" id="PR00032">
    <property type="entry name" value="HTHARAC"/>
</dbReference>
<feature type="domain" description="Response regulatory" evidence="6">
    <location>
        <begin position="3"/>
        <end position="120"/>
    </location>
</feature>
<dbReference type="PANTHER" id="PTHR43280:SF2">
    <property type="entry name" value="HTH-TYPE TRANSCRIPTIONAL REGULATOR EXSA"/>
    <property type="match status" value="1"/>
</dbReference>
<dbReference type="Proteomes" id="UP001229346">
    <property type="component" value="Unassembled WGS sequence"/>
</dbReference>
<protein>
    <submittedName>
        <fullName evidence="7">Two-component system response regulator YesN</fullName>
    </submittedName>
</protein>
<dbReference type="PROSITE" id="PS00041">
    <property type="entry name" value="HTH_ARAC_FAMILY_1"/>
    <property type="match status" value="1"/>
</dbReference>
<dbReference type="InterPro" id="IPR018062">
    <property type="entry name" value="HTH_AraC-typ_CS"/>
</dbReference>
<keyword evidence="1" id="KW-0805">Transcription regulation</keyword>
<dbReference type="PANTHER" id="PTHR43280">
    <property type="entry name" value="ARAC-FAMILY TRANSCRIPTIONAL REGULATOR"/>
    <property type="match status" value="1"/>
</dbReference>
<evidence type="ECO:0000313" key="7">
    <source>
        <dbReference type="EMBL" id="MDQ0111231.1"/>
    </source>
</evidence>
<evidence type="ECO:0000259" key="6">
    <source>
        <dbReference type="PROSITE" id="PS50110"/>
    </source>
</evidence>
<sequence>MYNLLVVDDEEIAIRGIEKGIDWSSLPIANIYTAYDVEEARGMIAEHTIHIVLSDIDMPNQSGVDLLEWVNEHYPSTVTIFLTGHADFKYAQQAVQLDCFDYLLKPIDHNVLKACVNKALDKVRGLEKLAKIRVTYDKFYEQWNKQRPILIERFWQDVLHYRQSVAQQHLDSTMHTYALPLYADSPIRAVLVSIEQWREEWSARDEEIMTYGVKNAAEEIILQDDSGHIIQDGNGILYALFYSPKDEYSETIADRCKQFIHQCKNMLHCHLSCYIGEEMEVRQIRTGVQSLLALERSNVSATCAVILERDHKGTLEHTAPQQVHFNDWALLLETGKQTELSMRIDECFDQMQESKVDYTYMASFYYGFMNMLFQWFSKKSVPMTDVFANKEWEVGENVLKSLSRMRVWTQQLSMQVTEYANQNGKDVSQVVEKIQRYMEENLGEDFSREQAAEHVFLNPAYLSRLFRRETGFSLTDYLVRLRITKARVELEKTNIRISDIAVAVGYANFSHFSKLFKKMTGLTPQEYRKKYQEV</sequence>
<dbReference type="PROSITE" id="PS50110">
    <property type="entry name" value="RESPONSE_REGULATORY"/>
    <property type="match status" value="1"/>
</dbReference>
<evidence type="ECO:0000256" key="1">
    <source>
        <dbReference type="ARBA" id="ARBA00023015"/>
    </source>
</evidence>
<organism evidence="7 8">
    <name type="scientific">Paenibacillus harenae</name>
    <dbReference type="NCBI Taxonomy" id="306543"/>
    <lineage>
        <taxon>Bacteria</taxon>
        <taxon>Bacillati</taxon>
        <taxon>Bacillota</taxon>
        <taxon>Bacilli</taxon>
        <taxon>Bacillales</taxon>
        <taxon>Paenibacillaceae</taxon>
        <taxon>Paenibacillus</taxon>
    </lineage>
</organism>
<name>A0ABT9TV42_PAEHA</name>
<dbReference type="Gene3D" id="3.40.50.2300">
    <property type="match status" value="1"/>
</dbReference>
<dbReference type="CDD" id="cd17536">
    <property type="entry name" value="REC_YesN-like"/>
    <property type="match status" value="1"/>
</dbReference>
<dbReference type="Pfam" id="PF12833">
    <property type="entry name" value="HTH_18"/>
    <property type="match status" value="1"/>
</dbReference>
<keyword evidence="8" id="KW-1185">Reference proteome</keyword>
<dbReference type="RefSeq" id="WP_307200996.1">
    <property type="nucleotide sequence ID" value="NZ_JAUSSU010000001.1"/>
</dbReference>
<comment type="caution">
    <text evidence="7">The sequence shown here is derived from an EMBL/GenBank/DDBJ whole genome shotgun (WGS) entry which is preliminary data.</text>
</comment>
<evidence type="ECO:0000256" key="4">
    <source>
        <dbReference type="PROSITE-ProRule" id="PRU00169"/>
    </source>
</evidence>
<keyword evidence="3" id="KW-0804">Transcription</keyword>
<dbReference type="EMBL" id="JAUSSU010000001">
    <property type="protein sequence ID" value="MDQ0111231.1"/>
    <property type="molecule type" value="Genomic_DNA"/>
</dbReference>
<dbReference type="SMART" id="SM00342">
    <property type="entry name" value="HTH_ARAC"/>
    <property type="match status" value="1"/>
</dbReference>
<evidence type="ECO:0000256" key="3">
    <source>
        <dbReference type="ARBA" id="ARBA00023163"/>
    </source>
</evidence>
<keyword evidence="2" id="KW-0238">DNA-binding</keyword>
<dbReference type="Pfam" id="PF00072">
    <property type="entry name" value="Response_reg"/>
    <property type="match status" value="1"/>
</dbReference>
<reference evidence="7 8" key="1">
    <citation type="submission" date="2023-07" db="EMBL/GenBank/DDBJ databases">
        <title>Sorghum-associated microbial communities from plants grown in Nebraska, USA.</title>
        <authorList>
            <person name="Schachtman D."/>
        </authorList>
    </citation>
    <scope>NUCLEOTIDE SEQUENCE [LARGE SCALE GENOMIC DNA]</scope>
    <source>
        <strain evidence="7 8">CC482</strain>
    </source>
</reference>
<evidence type="ECO:0000256" key="2">
    <source>
        <dbReference type="ARBA" id="ARBA00023125"/>
    </source>
</evidence>
<dbReference type="InterPro" id="IPR009057">
    <property type="entry name" value="Homeodomain-like_sf"/>
</dbReference>
<evidence type="ECO:0000313" key="8">
    <source>
        <dbReference type="Proteomes" id="UP001229346"/>
    </source>
</evidence>
<gene>
    <name evidence="7" type="ORF">J2T15_000647</name>
</gene>
<accession>A0ABT9TV42</accession>
<dbReference type="InterPro" id="IPR018060">
    <property type="entry name" value="HTH_AraC"/>
</dbReference>
<dbReference type="SUPFAM" id="SSF52172">
    <property type="entry name" value="CheY-like"/>
    <property type="match status" value="1"/>
</dbReference>
<dbReference type="InterPro" id="IPR020449">
    <property type="entry name" value="Tscrpt_reg_AraC-type_HTH"/>
</dbReference>
<dbReference type="SMART" id="SM00448">
    <property type="entry name" value="REC"/>
    <property type="match status" value="1"/>
</dbReference>
<evidence type="ECO:0000259" key="5">
    <source>
        <dbReference type="PROSITE" id="PS01124"/>
    </source>
</evidence>
<dbReference type="InterPro" id="IPR001789">
    <property type="entry name" value="Sig_transdc_resp-reg_receiver"/>
</dbReference>
<dbReference type="SUPFAM" id="SSF46689">
    <property type="entry name" value="Homeodomain-like"/>
    <property type="match status" value="2"/>
</dbReference>
<feature type="modified residue" description="4-aspartylphosphate" evidence="4">
    <location>
        <position position="55"/>
    </location>
</feature>
<feature type="domain" description="HTH araC/xylS-type" evidence="5">
    <location>
        <begin position="432"/>
        <end position="530"/>
    </location>
</feature>